<dbReference type="InterPro" id="IPR015424">
    <property type="entry name" value="PyrdxlP-dep_Trfase"/>
</dbReference>
<evidence type="ECO:0000313" key="9">
    <source>
        <dbReference type="Proteomes" id="UP000563524"/>
    </source>
</evidence>
<dbReference type="GO" id="GO:0030170">
    <property type="term" value="F:pyridoxal phosphate binding"/>
    <property type="evidence" value="ECO:0007669"/>
    <property type="project" value="InterPro"/>
</dbReference>
<feature type="modified residue" description="N6-(pyridoxal phosphate)lysine" evidence="6">
    <location>
        <position position="287"/>
    </location>
</feature>
<dbReference type="PANTHER" id="PTHR11999">
    <property type="entry name" value="GROUP II PYRIDOXAL-5-PHOSPHATE DECARBOXYLASE"/>
    <property type="match status" value="1"/>
</dbReference>
<organism evidence="8 9">
    <name type="scientific">Parvularcula dongshanensis</name>
    <dbReference type="NCBI Taxonomy" id="1173995"/>
    <lineage>
        <taxon>Bacteria</taxon>
        <taxon>Pseudomonadati</taxon>
        <taxon>Pseudomonadota</taxon>
        <taxon>Alphaproteobacteria</taxon>
        <taxon>Parvularculales</taxon>
        <taxon>Parvularculaceae</taxon>
        <taxon>Parvularcula</taxon>
    </lineage>
</organism>
<evidence type="ECO:0000256" key="5">
    <source>
        <dbReference type="ARBA" id="ARBA00023239"/>
    </source>
</evidence>
<keyword evidence="4 6" id="KW-0663">Pyridoxal phosphate</keyword>
<sequence length="449" mass="47630">MEAERALWADADERAAAYIASVGRRPAFPPREAVAALDALGGPLPDGPADPAATLDLLDDIGSRATVTSNGPNYFGFVVGALLPIAGAAERLALAWNQCASSAVNSPVMDAVERTAAGWLLEVLDLPREAGVGFGTSATACGLACLAAAQTCLLEKAGWDLQRKGLRAAPQVRIVVPDTVHVTVKKAIRLLGFGTDDIVVVPTDAYGRLDPALLPALDEMTILCLQAGEVNTGEFDRFAEIVPRAKAAGAWVHVDGAFGLWVRASRDLAQLAQGVELADSWTTDGHKTLNTPYDGAVAICRRADVLARTMNAEAVYAPSEPDAQKNLTLEFSRRARGLGFWAVLRTLGRSGVADLVDGYHRRAVAISDGCRPLGVEVLNRVVFNQVLCRLESPAATRALTEAVQSDGEVWFGQTVWRGEPAFRLSVSSWRTDDASVARVLAAIGRARSA</sequence>
<proteinExistence type="inferred from homology"/>
<comment type="caution">
    <text evidence="8">The sequence shown here is derived from an EMBL/GenBank/DDBJ whole genome shotgun (WGS) entry which is preliminary data.</text>
</comment>
<dbReference type="InterPro" id="IPR010977">
    <property type="entry name" value="Aromatic_deC"/>
</dbReference>
<dbReference type="InterPro" id="IPR015421">
    <property type="entry name" value="PyrdxlP-dep_Trfase_major"/>
</dbReference>
<evidence type="ECO:0000256" key="1">
    <source>
        <dbReference type="ARBA" id="ARBA00001933"/>
    </source>
</evidence>
<evidence type="ECO:0000256" key="2">
    <source>
        <dbReference type="ARBA" id="ARBA00009533"/>
    </source>
</evidence>
<dbReference type="Proteomes" id="UP000563524">
    <property type="component" value="Unassembled WGS sequence"/>
</dbReference>
<evidence type="ECO:0000256" key="3">
    <source>
        <dbReference type="ARBA" id="ARBA00022793"/>
    </source>
</evidence>
<dbReference type="SUPFAM" id="SSF53383">
    <property type="entry name" value="PLP-dependent transferases"/>
    <property type="match status" value="1"/>
</dbReference>
<dbReference type="RefSeq" id="WP_183817379.1">
    <property type="nucleotide sequence ID" value="NZ_JACHOB010000003.1"/>
</dbReference>
<gene>
    <name evidence="8" type="ORF">GGQ59_001630</name>
</gene>
<dbReference type="Gene3D" id="3.40.640.10">
    <property type="entry name" value="Type I PLP-dependent aspartate aminotransferase-like (Major domain)"/>
    <property type="match status" value="1"/>
</dbReference>
<accession>A0A840I447</accession>
<keyword evidence="5 7" id="KW-0456">Lyase</keyword>
<evidence type="ECO:0000256" key="7">
    <source>
        <dbReference type="RuleBase" id="RU000382"/>
    </source>
</evidence>
<comment type="similarity">
    <text evidence="2 7">Belongs to the group II decarboxylase family.</text>
</comment>
<evidence type="ECO:0000256" key="4">
    <source>
        <dbReference type="ARBA" id="ARBA00022898"/>
    </source>
</evidence>
<reference evidence="8 9" key="1">
    <citation type="submission" date="2020-08" db="EMBL/GenBank/DDBJ databases">
        <title>Genomic Encyclopedia of Type Strains, Phase IV (KMG-IV): sequencing the most valuable type-strain genomes for metagenomic binning, comparative biology and taxonomic classification.</title>
        <authorList>
            <person name="Goeker M."/>
        </authorList>
    </citation>
    <scope>NUCLEOTIDE SEQUENCE [LARGE SCALE GENOMIC DNA]</scope>
    <source>
        <strain evidence="8 9">DSM 102850</strain>
    </source>
</reference>
<dbReference type="GO" id="GO:0019752">
    <property type="term" value="P:carboxylic acid metabolic process"/>
    <property type="evidence" value="ECO:0007669"/>
    <property type="project" value="InterPro"/>
</dbReference>
<keyword evidence="3" id="KW-0210">Decarboxylase</keyword>
<evidence type="ECO:0000256" key="6">
    <source>
        <dbReference type="PIRSR" id="PIRSR602129-50"/>
    </source>
</evidence>
<evidence type="ECO:0000313" key="8">
    <source>
        <dbReference type="EMBL" id="MBB4659105.1"/>
    </source>
</evidence>
<dbReference type="GO" id="GO:0016831">
    <property type="term" value="F:carboxy-lyase activity"/>
    <property type="evidence" value="ECO:0007669"/>
    <property type="project" value="UniProtKB-KW"/>
</dbReference>
<dbReference type="Pfam" id="PF00282">
    <property type="entry name" value="Pyridoxal_deC"/>
    <property type="match status" value="1"/>
</dbReference>
<protein>
    <submittedName>
        <fullName evidence="8">Glutamate/tyrosine decarboxylase-like PLP-dependent enzyme</fullName>
    </submittedName>
</protein>
<dbReference type="AlphaFoldDB" id="A0A840I447"/>
<dbReference type="Gene3D" id="3.90.1150.10">
    <property type="entry name" value="Aspartate Aminotransferase, domain 1"/>
    <property type="match status" value="1"/>
</dbReference>
<dbReference type="InterPro" id="IPR015422">
    <property type="entry name" value="PyrdxlP-dep_Trfase_small"/>
</dbReference>
<dbReference type="PANTHER" id="PTHR11999:SF70">
    <property type="entry name" value="MIP05841P"/>
    <property type="match status" value="1"/>
</dbReference>
<dbReference type="InterPro" id="IPR002129">
    <property type="entry name" value="PyrdxlP-dep_de-COase"/>
</dbReference>
<keyword evidence="9" id="KW-1185">Reference proteome</keyword>
<dbReference type="EMBL" id="JACHOB010000003">
    <property type="protein sequence ID" value="MBB4659105.1"/>
    <property type="molecule type" value="Genomic_DNA"/>
</dbReference>
<comment type="cofactor">
    <cofactor evidence="1 6 7">
        <name>pyridoxal 5'-phosphate</name>
        <dbReference type="ChEBI" id="CHEBI:597326"/>
    </cofactor>
</comment>
<name>A0A840I447_9PROT</name>